<name>A0A250WZW3_9CHLO</name>
<dbReference type="Gene3D" id="1.10.510.10">
    <property type="entry name" value="Transferase(Phosphotransferase) domain 1"/>
    <property type="match status" value="1"/>
</dbReference>
<evidence type="ECO:0000256" key="3">
    <source>
        <dbReference type="ARBA" id="ARBA00022777"/>
    </source>
</evidence>
<sequence>MNSAYQTLKVFSASELHQATGGFHKICLIGEGGFGKVYHAMINLTPVAIKVLDHEGLQGMREFHNEMRLLASIRHPHVVQLLGYAAEGHTQCLVYELMARGNLEDILAGKGGNRETLTWPMRVRIAAQMAHALAHLHTKGIIHRDVKPANMFLDCDFNAKLGDIGLASLDSGISNAEEAIGTWSYLAPEYKHSGRSSSKTDIYAFGLSILQLMTAASQTQDLVHTCQIALEACNLPQVLDKRAGEWDLLAAERMVKLSLWCSMHDPEQRPSMAMIFTDLQRILRQLQQLGLEPL</sequence>
<evidence type="ECO:0000256" key="7">
    <source>
        <dbReference type="RuleBase" id="RU000304"/>
    </source>
</evidence>
<keyword evidence="4" id="KW-0833">Ubl conjugation pathway</keyword>
<dbReference type="PANTHER" id="PTHR45647:SF139">
    <property type="entry name" value="OS02G0152300 PROTEIN"/>
    <property type="match status" value="1"/>
</dbReference>
<protein>
    <recommendedName>
        <fullName evidence="8">Protein kinase domain-containing protein</fullName>
    </recommendedName>
</protein>
<evidence type="ECO:0000256" key="4">
    <source>
        <dbReference type="ARBA" id="ARBA00022786"/>
    </source>
</evidence>
<keyword evidence="7" id="KW-0723">Serine/threonine-protein kinase</keyword>
<dbReference type="PIRSF" id="PIRSF000654">
    <property type="entry name" value="Integrin-linked_kinase"/>
    <property type="match status" value="1"/>
</dbReference>
<dbReference type="InterPro" id="IPR000719">
    <property type="entry name" value="Prot_kinase_dom"/>
</dbReference>
<evidence type="ECO:0000259" key="8">
    <source>
        <dbReference type="PROSITE" id="PS50011"/>
    </source>
</evidence>
<dbReference type="GO" id="GO:0004674">
    <property type="term" value="F:protein serine/threonine kinase activity"/>
    <property type="evidence" value="ECO:0007669"/>
    <property type="project" value="UniProtKB-KW"/>
</dbReference>
<feature type="binding site" evidence="6">
    <location>
        <position position="50"/>
    </location>
    <ligand>
        <name>ATP</name>
        <dbReference type="ChEBI" id="CHEBI:30616"/>
    </ligand>
</feature>
<keyword evidence="1" id="KW-0808">Transferase</keyword>
<keyword evidence="3" id="KW-0418">Kinase</keyword>
<accession>A0A250WZW3</accession>
<feature type="domain" description="Protein kinase" evidence="8">
    <location>
        <begin position="23"/>
        <end position="283"/>
    </location>
</feature>
<dbReference type="InterPro" id="IPR008271">
    <property type="entry name" value="Ser/Thr_kinase_AS"/>
</dbReference>
<dbReference type="Gene3D" id="3.30.200.20">
    <property type="entry name" value="Phosphorylase Kinase, domain 1"/>
    <property type="match status" value="1"/>
</dbReference>
<dbReference type="SMART" id="SM00220">
    <property type="entry name" value="S_TKc"/>
    <property type="match status" value="1"/>
</dbReference>
<dbReference type="OrthoDB" id="2013833at2759"/>
<evidence type="ECO:0000256" key="2">
    <source>
        <dbReference type="ARBA" id="ARBA00022741"/>
    </source>
</evidence>
<dbReference type="PROSITE" id="PS50011">
    <property type="entry name" value="PROTEIN_KINASE_DOM"/>
    <property type="match status" value="1"/>
</dbReference>
<keyword evidence="10" id="KW-1185">Reference proteome</keyword>
<keyword evidence="2 6" id="KW-0547">Nucleotide-binding</keyword>
<dbReference type="EMBL" id="BEGY01000015">
    <property type="protein sequence ID" value="GAX76050.1"/>
    <property type="molecule type" value="Genomic_DNA"/>
</dbReference>
<proteinExistence type="inferred from homology"/>
<evidence type="ECO:0000256" key="1">
    <source>
        <dbReference type="ARBA" id="ARBA00022679"/>
    </source>
</evidence>
<dbReference type="STRING" id="1157962.A0A250WZW3"/>
<evidence type="ECO:0000313" key="10">
    <source>
        <dbReference type="Proteomes" id="UP000232323"/>
    </source>
</evidence>
<dbReference type="InterPro" id="IPR011009">
    <property type="entry name" value="Kinase-like_dom_sf"/>
</dbReference>
<gene>
    <name evidence="9" type="ORF">CEUSTIGMA_g3493.t1</name>
</gene>
<dbReference type="InterPro" id="IPR051348">
    <property type="entry name" value="U-box_ubiquitin_ligases"/>
</dbReference>
<dbReference type="GO" id="GO:0005524">
    <property type="term" value="F:ATP binding"/>
    <property type="evidence" value="ECO:0007669"/>
    <property type="project" value="UniProtKB-UniRule"/>
</dbReference>
<dbReference type="Pfam" id="PF00069">
    <property type="entry name" value="Pkinase"/>
    <property type="match status" value="1"/>
</dbReference>
<dbReference type="PROSITE" id="PS00107">
    <property type="entry name" value="PROTEIN_KINASE_ATP"/>
    <property type="match status" value="1"/>
</dbReference>
<evidence type="ECO:0000256" key="5">
    <source>
        <dbReference type="ARBA" id="ARBA00022840"/>
    </source>
</evidence>
<dbReference type="Proteomes" id="UP000232323">
    <property type="component" value="Unassembled WGS sequence"/>
</dbReference>
<dbReference type="SUPFAM" id="SSF56112">
    <property type="entry name" value="Protein kinase-like (PK-like)"/>
    <property type="match status" value="1"/>
</dbReference>
<dbReference type="PROSITE" id="PS00108">
    <property type="entry name" value="PROTEIN_KINASE_ST"/>
    <property type="match status" value="1"/>
</dbReference>
<evidence type="ECO:0000313" key="9">
    <source>
        <dbReference type="EMBL" id="GAX76050.1"/>
    </source>
</evidence>
<keyword evidence="5 6" id="KW-0067">ATP-binding</keyword>
<evidence type="ECO:0000256" key="6">
    <source>
        <dbReference type="PROSITE-ProRule" id="PRU10141"/>
    </source>
</evidence>
<dbReference type="PANTHER" id="PTHR45647">
    <property type="entry name" value="OS02G0152300 PROTEIN"/>
    <property type="match status" value="1"/>
</dbReference>
<organism evidence="9 10">
    <name type="scientific">Chlamydomonas eustigma</name>
    <dbReference type="NCBI Taxonomy" id="1157962"/>
    <lineage>
        <taxon>Eukaryota</taxon>
        <taxon>Viridiplantae</taxon>
        <taxon>Chlorophyta</taxon>
        <taxon>core chlorophytes</taxon>
        <taxon>Chlorophyceae</taxon>
        <taxon>CS clade</taxon>
        <taxon>Chlamydomonadales</taxon>
        <taxon>Chlamydomonadaceae</taxon>
        <taxon>Chlamydomonas</taxon>
    </lineage>
</organism>
<dbReference type="AlphaFoldDB" id="A0A250WZW3"/>
<comment type="caution">
    <text evidence="9">The sequence shown here is derived from an EMBL/GenBank/DDBJ whole genome shotgun (WGS) entry which is preliminary data.</text>
</comment>
<dbReference type="InterPro" id="IPR017441">
    <property type="entry name" value="Protein_kinase_ATP_BS"/>
</dbReference>
<comment type="similarity">
    <text evidence="7">Belongs to the protein kinase superfamily.</text>
</comment>
<reference evidence="9 10" key="1">
    <citation type="submission" date="2017-08" db="EMBL/GenBank/DDBJ databases">
        <title>Acidophilic green algal genome provides insights into adaptation to an acidic environment.</title>
        <authorList>
            <person name="Hirooka S."/>
            <person name="Hirose Y."/>
            <person name="Kanesaki Y."/>
            <person name="Higuchi S."/>
            <person name="Fujiwara T."/>
            <person name="Onuma R."/>
            <person name="Era A."/>
            <person name="Ohbayashi R."/>
            <person name="Uzuka A."/>
            <person name="Nozaki H."/>
            <person name="Yoshikawa H."/>
            <person name="Miyagishima S.Y."/>
        </authorList>
    </citation>
    <scope>NUCLEOTIDE SEQUENCE [LARGE SCALE GENOMIC DNA]</scope>
    <source>
        <strain evidence="9 10">NIES-2499</strain>
    </source>
</reference>